<organism evidence="1">
    <name type="scientific">uncultured Acidimicrobiales bacterium</name>
    <dbReference type="NCBI Taxonomy" id="310071"/>
    <lineage>
        <taxon>Bacteria</taxon>
        <taxon>Bacillati</taxon>
        <taxon>Actinomycetota</taxon>
        <taxon>Acidimicrobiia</taxon>
        <taxon>Acidimicrobiales</taxon>
        <taxon>environmental samples</taxon>
    </lineage>
</organism>
<dbReference type="EMBL" id="CADCSY010000021">
    <property type="protein sequence ID" value="CAA9217636.1"/>
    <property type="molecule type" value="Genomic_DNA"/>
</dbReference>
<evidence type="ECO:0000313" key="1">
    <source>
        <dbReference type="EMBL" id="CAA9217636.1"/>
    </source>
</evidence>
<sequence length="79" mass="8555">MGTPEEPQPPSTVIGEAMSRLHWELRDLFISSLQFGEIGTEAALRAHLATGEGLTPMQLDVVVAALNDGLLIRGDPFRI</sequence>
<dbReference type="AlphaFoldDB" id="A0A6J4H8M1"/>
<protein>
    <submittedName>
        <fullName evidence="1">Uncharacterized protein</fullName>
    </submittedName>
</protein>
<gene>
    <name evidence="1" type="ORF">AVDCRST_MAG20-450</name>
</gene>
<reference evidence="1" key="1">
    <citation type="submission" date="2020-02" db="EMBL/GenBank/DDBJ databases">
        <authorList>
            <person name="Meier V. D."/>
        </authorList>
    </citation>
    <scope>NUCLEOTIDE SEQUENCE</scope>
    <source>
        <strain evidence="1">AVDCRST_MAG20</strain>
    </source>
</reference>
<accession>A0A6J4H8M1</accession>
<name>A0A6J4H8M1_9ACTN</name>
<proteinExistence type="predicted"/>